<organism evidence="1 2">
    <name type="scientific">Shewanella litoralis</name>
    <dbReference type="NCBI Taxonomy" id="2282700"/>
    <lineage>
        <taxon>Bacteria</taxon>
        <taxon>Pseudomonadati</taxon>
        <taxon>Pseudomonadota</taxon>
        <taxon>Gammaproteobacteria</taxon>
        <taxon>Alteromonadales</taxon>
        <taxon>Shewanellaceae</taxon>
        <taxon>Shewanella</taxon>
    </lineage>
</organism>
<name>A0ABQ2RF46_9GAMM</name>
<gene>
    <name evidence="1" type="ORF">GCM10009411_23600</name>
</gene>
<reference evidence="2" key="1">
    <citation type="journal article" date="2019" name="Int. J. Syst. Evol. Microbiol.">
        <title>The Global Catalogue of Microorganisms (GCM) 10K type strain sequencing project: providing services to taxonomists for standard genome sequencing and annotation.</title>
        <authorList>
            <consortium name="The Broad Institute Genomics Platform"/>
            <consortium name="The Broad Institute Genome Sequencing Center for Infectious Disease"/>
            <person name="Wu L."/>
            <person name="Ma J."/>
        </authorList>
    </citation>
    <scope>NUCLEOTIDE SEQUENCE [LARGE SCALE GENOMIC DNA]</scope>
    <source>
        <strain evidence="2">JCM 32306</strain>
    </source>
</reference>
<proteinExistence type="predicted"/>
<dbReference type="Proteomes" id="UP000619118">
    <property type="component" value="Unassembled WGS sequence"/>
</dbReference>
<dbReference type="RefSeq" id="WP_160054442.1">
    <property type="nucleotide sequence ID" value="NZ_BMQX01000016.1"/>
</dbReference>
<dbReference type="EMBL" id="BMQX01000016">
    <property type="protein sequence ID" value="GGQ22835.1"/>
    <property type="molecule type" value="Genomic_DNA"/>
</dbReference>
<comment type="caution">
    <text evidence="1">The sequence shown here is derived from an EMBL/GenBank/DDBJ whole genome shotgun (WGS) entry which is preliminary data.</text>
</comment>
<protein>
    <submittedName>
        <fullName evidence="1">Uncharacterized protein</fullName>
    </submittedName>
</protein>
<accession>A0ABQ2RF46</accession>
<evidence type="ECO:0000313" key="2">
    <source>
        <dbReference type="Proteomes" id="UP000619118"/>
    </source>
</evidence>
<keyword evidence="2" id="KW-1185">Reference proteome</keyword>
<sequence>MENIIDMQGLHLSHSNEDRCYFITSQRNLMSFLGAGMIVPASSQFRYKEDSRQRFDGLIPFWKGGIPALKESMGWVDRKRMVVLEYYIDDIRIFADNFIVAENINLMVVNAPIPLLNVVTVYLDSDEEIKDFVMRLPSDVIVESKLFKALPSFKPIYEEPLEEMKGVVDIAPKVSFIDSFGGGVRALNHLNSLHLENNSYLSGLLLCCLDHYGYKALCSPNSYPLECKTEISDSAKCIIHRLLPILQGVKVEEGYDQFYILERLEASLHQEGENFSAEVDEWLTYVRRVLEADIEAPVLADDGDLFKRAILLFLLRPNLSRLKGSADSAISPGPIVLSIAVFFAGYTDGLCRLDAEYKGHYEEFNQFAKLLIDSLWNNFEVVINISCLQQSDNSSSLIYELNNQARQQVFSTKFMILDQVFNLLKLAGYELIFDRQKQELLYDFNLEGGRHQVVYIEMMKPKVEGLNIVKIVSPCLDLSGSKLKSLTKNVAVDFLKRNSSDSMFCSFAFSEKRQAIVAQSLQVVNTLNGEDLIAFLKHIAEVADEFERDILGKDYF</sequence>
<evidence type="ECO:0000313" key="1">
    <source>
        <dbReference type="EMBL" id="GGQ22835.1"/>
    </source>
</evidence>